<accession>C6BUD3</accession>
<dbReference type="RefSeq" id="WP_015851758.1">
    <property type="nucleotide sequence ID" value="NC_012881.1"/>
</dbReference>
<organism evidence="1 2">
    <name type="scientific">Maridesulfovibrio salexigens (strain ATCC 14822 / DSM 2638 / NCIMB 8403 / VKM B-1763)</name>
    <name type="common">Desulfovibrio salexigens</name>
    <dbReference type="NCBI Taxonomy" id="526222"/>
    <lineage>
        <taxon>Bacteria</taxon>
        <taxon>Pseudomonadati</taxon>
        <taxon>Thermodesulfobacteriota</taxon>
        <taxon>Desulfovibrionia</taxon>
        <taxon>Desulfovibrionales</taxon>
        <taxon>Desulfovibrionaceae</taxon>
        <taxon>Maridesulfovibrio</taxon>
    </lineage>
</organism>
<dbReference type="HOGENOM" id="CLU_2805448_0_0_7"/>
<dbReference type="Proteomes" id="UP000002601">
    <property type="component" value="Chromosome"/>
</dbReference>
<reference evidence="1 2" key="1">
    <citation type="submission" date="2009-06" db="EMBL/GenBank/DDBJ databases">
        <title>Complete sequence of Desulfovibrio salexigens DSM 2638.</title>
        <authorList>
            <consortium name="US DOE Joint Genome Institute"/>
            <person name="Lucas S."/>
            <person name="Copeland A."/>
            <person name="Lapidus A."/>
            <person name="Glavina del Rio T."/>
            <person name="Tice H."/>
            <person name="Bruce D."/>
            <person name="Goodwin L."/>
            <person name="Pitluck S."/>
            <person name="Munk A.C."/>
            <person name="Brettin T."/>
            <person name="Detter J.C."/>
            <person name="Han C."/>
            <person name="Tapia R."/>
            <person name="Larimer F."/>
            <person name="Land M."/>
            <person name="Hauser L."/>
            <person name="Kyrpides N."/>
            <person name="Anderson I."/>
            <person name="Wall J.D."/>
            <person name="Arkin A.P."/>
            <person name="Dehal P."/>
            <person name="Chivian D."/>
            <person name="Giles B."/>
            <person name="Hazen T.C."/>
        </authorList>
    </citation>
    <scope>NUCLEOTIDE SEQUENCE [LARGE SCALE GENOMIC DNA]</scope>
    <source>
        <strain evidence="2">ATCC 14822 / DSM 2638 / NCIMB 8403 / VKM B-1763</strain>
    </source>
</reference>
<name>C6BUD3_MARSD</name>
<protein>
    <submittedName>
        <fullName evidence="1">Uncharacterized protein</fullName>
    </submittedName>
</protein>
<dbReference type="EMBL" id="CP001649">
    <property type="protein sequence ID" value="ACS79942.1"/>
    <property type="molecule type" value="Genomic_DNA"/>
</dbReference>
<proteinExistence type="predicted"/>
<dbReference type="eggNOG" id="ENOG5030SJH">
    <property type="taxonomic scope" value="Bacteria"/>
</dbReference>
<dbReference type="AlphaFoldDB" id="C6BUD3"/>
<evidence type="ECO:0000313" key="2">
    <source>
        <dbReference type="Proteomes" id="UP000002601"/>
    </source>
</evidence>
<evidence type="ECO:0000313" key="1">
    <source>
        <dbReference type="EMBL" id="ACS79942.1"/>
    </source>
</evidence>
<dbReference type="KEGG" id="dsa:Desal_1881"/>
<sequence>MQNPFKFYIFEEAAYIYDSNQKRIFKMGVEESADVAGELEAQILESGEEVDKDKAWEVSGLDKLNPA</sequence>
<keyword evidence="2" id="KW-1185">Reference proteome</keyword>
<gene>
    <name evidence="1" type="ordered locus">Desal_1881</name>
</gene>
<dbReference type="OrthoDB" id="5460425at2"/>